<protein>
    <submittedName>
        <fullName evidence="2">Uncharacterized protein</fullName>
    </submittedName>
</protein>
<dbReference type="AlphaFoldDB" id="A0A9P7AF49"/>
<feature type="region of interest" description="Disordered" evidence="1">
    <location>
        <begin position="1"/>
        <end position="29"/>
    </location>
</feature>
<keyword evidence="3" id="KW-1185">Reference proteome</keyword>
<comment type="caution">
    <text evidence="2">The sequence shown here is derived from an EMBL/GenBank/DDBJ whole genome shotgun (WGS) entry which is preliminary data.</text>
</comment>
<dbReference type="RefSeq" id="XP_041155410.1">
    <property type="nucleotide sequence ID" value="XM_041300629.1"/>
</dbReference>
<dbReference type="Proteomes" id="UP000719766">
    <property type="component" value="Unassembled WGS sequence"/>
</dbReference>
<evidence type="ECO:0000256" key="1">
    <source>
        <dbReference type="SAM" id="MobiDB-lite"/>
    </source>
</evidence>
<evidence type="ECO:0000313" key="3">
    <source>
        <dbReference type="Proteomes" id="UP000719766"/>
    </source>
</evidence>
<accession>A0A9P7AF49</accession>
<dbReference type="OrthoDB" id="10330842at2759"/>
<sequence length="131" mass="14135">MFGLKHARGASESDNEDDDDMDDGVDETVNVRNPVSRMIDFDKMKPGSKKNYGCMVLREISKPSSNCASTSAAFSPYSNASINALLPFPVAFVFAIAIPVTVSRNQEVGKSLTPKLVTARDPRALNPGQVV</sequence>
<feature type="compositionally biased region" description="Acidic residues" evidence="1">
    <location>
        <begin position="13"/>
        <end position="26"/>
    </location>
</feature>
<dbReference type="EMBL" id="JABBWE010000071">
    <property type="protein sequence ID" value="KAG1788133.1"/>
    <property type="molecule type" value="Genomic_DNA"/>
</dbReference>
<organism evidence="2 3">
    <name type="scientific">Suillus plorans</name>
    <dbReference type="NCBI Taxonomy" id="116603"/>
    <lineage>
        <taxon>Eukaryota</taxon>
        <taxon>Fungi</taxon>
        <taxon>Dikarya</taxon>
        <taxon>Basidiomycota</taxon>
        <taxon>Agaricomycotina</taxon>
        <taxon>Agaricomycetes</taxon>
        <taxon>Agaricomycetidae</taxon>
        <taxon>Boletales</taxon>
        <taxon>Suillineae</taxon>
        <taxon>Suillaceae</taxon>
        <taxon>Suillus</taxon>
    </lineage>
</organism>
<reference evidence="2" key="1">
    <citation type="journal article" date="2020" name="New Phytol.">
        <title>Comparative genomics reveals dynamic genome evolution in host specialist ectomycorrhizal fungi.</title>
        <authorList>
            <person name="Lofgren L.A."/>
            <person name="Nguyen N.H."/>
            <person name="Vilgalys R."/>
            <person name="Ruytinx J."/>
            <person name="Liao H.L."/>
            <person name="Branco S."/>
            <person name="Kuo A."/>
            <person name="LaButti K."/>
            <person name="Lipzen A."/>
            <person name="Andreopoulos W."/>
            <person name="Pangilinan J."/>
            <person name="Riley R."/>
            <person name="Hundley H."/>
            <person name="Na H."/>
            <person name="Barry K."/>
            <person name="Grigoriev I.V."/>
            <person name="Stajich J.E."/>
            <person name="Kennedy P.G."/>
        </authorList>
    </citation>
    <scope>NUCLEOTIDE SEQUENCE</scope>
    <source>
        <strain evidence="2">S12</strain>
    </source>
</reference>
<evidence type="ECO:0000313" key="2">
    <source>
        <dbReference type="EMBL" id="KAG1788133.1"/>
    </source>
</evidence>
<proteinExistence type="predicted"/>
<dbReference type="GeneID" id="64594393"/>
<gene>
    <name evidence="2" type="ORF">HD556DRAFT_1312246</name>
</gene>
<name>A0A9P7AF49_9AGAM</name>